<keyword evidence="3" id="KW-0175">Coiled coil</keyword>
<comment type="subcellular location">
    <subcellularLocation>
        <location evidence="2">Cell membrane</location>
        <topology evidence="2">Lipid-anchor</topology>
    </subcellularLocation>
</comment>
<dbReference type="Gene3D" id="1.20.1600.10">
    <property type="entry name" value="Outer membrane efflux proteins (OEP)"/>
    <property type="match status" value="1"/>
</dbReference>
<dbReference type="GO" id="GO:0015562">
    <property type="term" value="F:efflux transmembrane transporter activity"/>
    <property type="evidence" value="ECO:0007669"/>
    <property type="project" value="InterPro"/>
</dbReference>
<evidence type="ECO:0000256" key="1">
    <source>
        <dbReference type="ARBA" id="ARBA00007613"/>
    </source>
</evidence>
<keyword evidence="2" id="KW-0472">Membrane</keyword>
<dbReference type="InterPro" id="IPR003423">
    <property type="entry name" value="OMP_efflux"/>
</dbReference>
<dbReference type="Pfam" id="PF02321">
    <property type="entry name" value="OEP"/>
    <property type="match status" value="2"/>
</dbReference>
<dbReference type="PANTHER" id="PTHR30203:SF30">
    <property type="entry name" value="OUTER MEMBRANE PROTEIN-RELATED"/>
    <property type="match status" value="1"/>
</dbReference>
<feature type="coiled-coil region" evidence="3">
    <location>
        <begin position="201"/>
        <end position="228"/>
    </location>
</feature>
<proteinExistence type="inferred from homology"/>
<dbReference type="Proteomes" id="UP000502756">
    <property type="component" value="Chromosome"/>
</dbReference>
<evidence type="ECO:0000313" key="5">
    <source>
        <dbReference type="Proteomes" id="UP000502756"/>
    </source>
</evidence>
<accession>A0A6M5YE63</accession>
<dbReference type="GO" id="GO:0005886">
    <property type="term" value="C:plasma membrane"/>
    <property type="evidence" value="ECO:0007669"/>
    <property type="project" value="UniProtKB-SubCell"/>
</dbReference>
<dbReference type="PANTHER" id="PTHR30203">
    <property type="entry name" value="OUTER MEMBRANE CATION EFFLUX PROTEIN"/>
    <property type="match status" value="1"/>
</dbReference>
<dbReference type="EMBL" id="CP053435">
    <property type="protein sequence ID" value="QJW92317.1"/>
    <property type="molecule type" value="Genomic_DNA"/>
</dbReference>
<keyword evidence="2" id="KW-0732">Signal</keyword>
<dbReference type="KEGG" id="stae:HNV11_11290"/>
<dbReference type="InterPro" id="IPR010131">
    <property type="entry name" value="MdtP/NodT-like"/>
</dbReference>
<dbReference type="RefSeq" id="WP_171742153.1">
    <property type="nucleotide sequence ID" value="NZ_CP053435.1"/>
</dbReference>
<organism evidence="4 5">
    <name type="scientific">Spirosoma taeanense</name>
    <dbReference type="NCBI Taxonomy" id="2735870"/>
    <lineage>
        <taxon>Bacteria</taxon>
        <taxon>Pseudomonadati</taxon>
        <taxon>Bacteroidota</taxon>
        <taxon>Cytophagia</taxon>
        <taxon>Cytophagales</taxon>
        <taxon>Cytophagaceae</taxon>
        <taxon>Spirosoma</taxon>
    </lineage>
</organism>
<keyword evidence="2" id="KW-0564">Palmitate</keyword>
<feature type="signal peptide" evidence="2">
    <location>
        <begin position="1"/>
        <end position="24"/>
    </location>
</feature>
<name>A0A6M5YE63_9BACT</name>
<sequence>MAPLFIHKSVKTFSCFFMALLAFSSCQLPSPVLQPTARPMPVSFAGSSDSAGIASLNWRTFFGDPNLVELIDTALASNLDLRIATQRIEQARATFAYSRGFLAPQVNAVGSAGVDRYGRNTLNGVGNFDTNLSDNIQGNLVIPNPTPDFFLGARSNWEIDIWGKLRNRRKAAYLRLLASEKGRHAVITGLVAEIARYYFTLLALDSELEILQKNINFQQNALELVRIQKQAGRVTELAVQQFAAQLLNTRGRQGQVRQQIIGTENQLNRLLGRYPLSIIRGRSLQERELPGQVLTGIPAQMLVRRPDIRQAELELQAANIDIDVARAEFLPSLNLSAYLGLNSFRASTLFNPASIAAGLLGGLSAPVYNRRFVKANYQGSLAQSREAFYRYRQTILTGFSEVTTSLRGVENYRNVAEIQAQEVGALRQAVSISNDLFVGGYASYLEVITAQRSVLEAELALINTKQAQYLALTDLYRALGGGWE</sequence>
<protein>
    <submittedName>
        <fullName evidence="4">TolC family protein</fullName>
    </submittedName>
</protein>
<dbReference type="Gene3D" id="2.20.200.10">
    <property type="entry name" value="Outer membrane efflux proteins (OEP)"/>
    <property type="match status" value="1"/>
</dbReference>
<feature type="chain" id="PRO_5027159993" evidence="2">
    <location>
        <begin position="25"/>
        <end position="484"/>
    </location>
</feature>
<keyword evidence="2" id="KW-0449">Lipoprotein</keyword>
<evidence type="ECO:0000313" key="4">
    <source>
        <dbReference type="EMBL" id="QJW92317.1"/>
    </source>
</evidence>
<keyword evidence="2" id="KW-1134">Transmembrane beta strand</keyword>
<dbReference type="AlphaFoldDB" id="A0A6M5YE63"/>
<dbReference type="SUPFAM" id="SSF56954">
    <property type="entry name" value="Outer membrane efflux proteins (OEP)"/>
    <property type="match status" value="1"/>
</dbReference>
<evidence type="ECO:0000256" key="2">
    <source>
        <dbReference type="RuleBase" id="RU362097"/>
    </source>
</evidence>
<reference evidence="4 5" key="1">
    <citation type="submission" date="2020-05" db="EMBL/GenBank/DDBJ databases">
        <title>Genome sequencing of Spirosoma sp. TS118.</title>
        <authorList>
            <person name="Lee J.-H."/>
            <person name="Jeong S."/>
            <person name="Zhao L."/>
            <person name="Jung J.-H."/>
            <person name="Kim M.-K."/>
            <person name="Lim S."/>
        </authorList>
    </citation>
    <scope>NUCLEOTIDE SEQUENCE [LARGE SCALE GENOMIC DNA]</scope>
    <source>
        <strain evidence="4 5">TS118</strain>
    </source>
</reference>
<evidence type="ECO:0000256" key="3">
    <source>
        <dbReference type="SAM" id="Coils"/>
    </source>
</evidence>
<keyword evidence="5" id="KW-1185">Reference proteome</keyword>
<keyword evidence="2" id="KW-0812">Transmembrane</keyword>
<dbReference type="NCBIfam" id="TIGR01845">
    <property type="entry name" value="outer_NodT"/>
    <property type="match status" value="1"/>
</dbReference>
<gene>
    <name evidence="4" type="ORF">HNV11_11290</name>
</gene>
<comment type="similarity">
    <text evidence="1 2">Belongs to the outer membrane factor (OMF) (TC 1.B.17) family.</text>
</comment>